<feature type="compositionally biased region" description="Basic and acidic residues" evidence="2">
    <location>
        <begin position="7"/>
        <end position="19"/>
    </location>
</feature>
<comment type="similarity">
    <text evidence="1">Belongs to the ParB family.</text>
</comment>
<feature type="region of interest" description="Disordered" evidence="2">
    <location>
        <begin position="1"/>
        <end position="26"/>
    </location>
</feature>
<dbReference type="GO" id="GO:0005694">
    <property type="term" value="C:chromosome"/>
    <property type="evidence" value="ECO:0007669"/>
    <property type="project" value="TreeGrafter"/>
</dbReference>
<feature type="domain" description="ParB-like N-terminal" evidence="3">
    <location>
        <begin position="34"/>
        <end position="124"/>
    </location>
</feature>
<organism evidence="4 5">
    <name type="scientific">Panacibacter ginsenosidivorans</name>
    <dbReference type="NCBI Taxonomy" id="1813871"/>
    <lineage>
        <taxon>Bacteria</taxon>
        <taxon>Pseudomonadati</taxon>
        <taxon>Bacteroidota</taxon>
        <taxon>Chitinophagia</taxon>
        <taxon>Chitinophagales</taxon>
        <taxon>Chitinophagaceae</taxon>
        <taxon>Panacibacter</taxon>
    </lineage>
</organism>
<sequence length="605" mass="68205">MKTAIKSKAEINRKTEKPKKQTTKSFAIPEGERESIALDLIDYHPSNRRRLFNQNTLQELAADIALHGLIHDVTVRPKPDGRFELLAGRRRTEASRIACLKTISAHIVDVTDDVAKEIIFSENAHRENPHPLDDALLIAEMQEAKKTTKEIALRLCKSESFVLGRAKLIALIEPFQEIFIADKMTLQEALQLAAIAPESQLDFFEENCSDWKEDEDFELGELSYELRRYTYDLTKAPFDIKDKKLVPEAGACSRCPFNTATMSTLFPDEAQHAICTNKACYHNKCSMHYQANLVALFAEQPAALVVSSNIAESLKKAVEQFPAANGLPIYDRYNVQLVNAPQLPDKADYTEDNEDGSETLFDETAFAQAMEEYENDLHEYNQMIEKGTIIKGLQITSGEMAIVYFIEGRYTVSSSTPKQTAKEVQEAIKAGTVTAELLQGEIERLETREKRAKELDREKVQLRVHEEFIKQIKSPSETALTQADHIAARLLVYHSLDYTNKNEVDKALQLKDAQTNEGLYQLLAALTDVQFSYLIRMALAGKSDSKFPNNITAYTLYQTAAAAGVDVGAIESLQQQKAIERQKTCDENINKTRERINQLEPQEAD</sequence>
<name>A0A5B8VFP4_9BACT</name>
<accession>A0A5B8VFP4</accession>
<evidence type="ECO:0000313" key="5">
    <source>
        <dbReference type="Proteomes" id="UP000321533"/>
    </source>
</evidence>
<dbReference type="InterPro" id="IPR036086">
    <property type="entry name" value="ParB/Sulfiredoxin_sf"/>
</dbReference>
<dbReference type="SMART" id="SM00470">
    <property type="entry name" value="ParB"/>
    <property type="match status" value="1"/>
</dbReference>
<evidence type="ECO:0000256" key="2">
    <source>
        <dbReference type="SAM" id="MobiDB-lite"/>
    </source>
</evidence>
<protein>
    <submittedName>
        <fullName evidence="4">ParB/RepB/Spo0J family partition protein</fullName>
    </submittedName>
</protein>
<dbReference type="InterPro" id="IPR004437">
    <property type="entry name" value="ParB/RepB/Spo0J"/>
</dbReference>
<dbReference type="PANTHER" id="PTHR33375:SF7">
    <property type="entry name" value="CHROMOSOME 2-PARTITIONING PROTEIN PARB-RELATED"/>
    <property type="match status" value="1"/>
</dbReference>
<dbReference type="OrthoDB" id="9796891at2"/>
<dbReference type="AlphaFoldDB" id="A0A5B8VFP4"/>
<dbReference type="Gene3D" id="1.10.10.2830">
    <property type="match status" value="1"/>
</dbReference>
<dbReference type="InterPro" id="IPR050336">
    <property type="entry name" value="Chromosome_partition/occlusion"/>
</dbReference>
<dbReference type="GO" id="GO:0003677">
    <property type="term" value="F:DNA binding"/>
    <property type="evidence" value="ECO:0007669"/>
    <property type="project" value="InterPro"/>
</dbReference>
<gene>
    <name evidence="4" type="ORF">FRZ67_19395</name>
</gene>
<reference evidence="4 5" key="1">
    <citation type="journal article" date="2016" name="Int. J. Syst. Evol. Microbiol.">
        <title>Panacibacter ginsenosidivorans gen. nov., sp. nov., with ginsenoside converting activity isolated from soil of a ginseng field.</title>
        <authorList>
            <person name="Siddiqi M.Z."/>
            <person name="Muhammad Shafi S."/>
            <person name="Choi K.D."/>
            <person name="Im W.T."/>
        </authorList>
    </citation>
    <scope>NUCLEOTIDE SEQUENCE [LARGE SCALE GENOMIC DNA]</scope>
    <source>
        <strain evidence="4 5">Gsoil1550</strain>
    </source>
</reference>
<evidence type="ECO:0000313" key="4">
    <source>
        <dbReference type="EMBL" id="QEC69366.1"/>
    </source>
</evidence>
<evidence type="ECO:0000259" key="3">
    <source>
        <dbReference type="SMART" id="SM00470"/>
    </source>
</evidence>
<dbReference type="SUPFAM" id="SSF109709">
    <property type="entry name" value="KorB DNA-binding domain-like"/>
    <property type="match status" value="1"/>
</dbReference>
<dbReference type="GO" id="GO:0007059">
    <property type="term" value="P:chromosome segregation"/>
    <property type="evidence" value="ECO:0007669"/>
    <property type="project" value="TreeGrafter"/>
</dbReference>
<dbReference type="EMBL" id="CP042435">
    <property type="protein sequence ID" value="QEC69366.1"/>
    <property type="molecule type" value="Genomic_DNA"/>
</dbReference>
<keyword evidence="5" id="KW-1185">Reference proteome</keyword>
<dbReference type="NCBIfam" id="TIGR00180">
    <property type="entry name" value="parB_part"/>
    <property type="match status" value="1"/>
</dbReference>
<dbReference type="SUPFAM" id="SSF110849">
    <property type="entry name" value="ParB/Sulfiredoxin"/>
    <property type="match status" value="1"/>
</dbReference>
<dbReference type="RefSeq" id="WP_147192243.1">
    <property type="nucleotide sequence ID" value="NZ_CP042435.1"/>
</dbReference>
<dbReference type="PANTHER" id="PTHR33375">
    <property type="entry name" value="CHROMOSOME-PARTITIONING PROTEIN PARB-RELATED"/>
    <property type="match status" value="1"/>
</dbReference>
<dbReference type="Gene3D" id="3.90.1530.30">
    <property type="match status" value="1"/>
</dbReference>
<proteinExistence type="inferred from homology"/>
<dbReference type="InterPro" id="IPR003115">
    <property type="entry name" value="ParB_N"/>
</dbReference>
<dbReference type="Pfam" id="PF02195">
    <property type="entry name" value="ParB_N"/>
    <property type="match status" value="1"/>
</dbReference>
<dbReference type="KEGG" id="pgin:FRZ67_19395"/>
<evidence type="ECO:0000256" key="1">
    <source>
        <dbReference type="ARBA" id="ARBA00006295"/>
    </source>
</evidence>
<dbReference type="Proteomes" id="UP000321533">
    <property type="component" value="Chromosome"/>
</dbReference>